<gene>
    <name evidence="6" type="ORF">Fcan01_18858</name>
</gene>
<keyword evidence="4" id="KW-0067">ATP-binding</keyword>
<dbReference type="SUPFAM" id="SSF56112">
    <property type="entry name" value="Protein kinase-like (PK-like)"/>
    <property type="match status" value="1"/>
</dbReference>
<evidence type="ECO:0000256" key="1">
    <source>
        <dbReference type="ARBA" id="ARBA00022679"/>
    </source>
</evidence>
<dbReference type="CDD" id="cd00180">
    <property type="entry name" value="PKc"/>
    <property type="match status" value="1"/>
</dbReference>
<protein>
    <submittedName>
        <fullName evidence="6">Serine/threonine-protein kinase 17B</fullName>
    </submittedName>
</protein>
<dbReference type="AlphaFoldDB" id="A0A226DNA5"/>
<evidence type="ECO:0000259" key="5">
    <source>
        <dbReference type="PROSITE" id="PS50011"/>
    </source>
</evidence>
<dbReference type="Pfam" id="PF00069">
    <property type="entry name" value="Pkinase"/>
    <property type="match status" value="1"/>
</dbReference>
<dbReference type="InterPro" id="IPR000719">
    <property type="entry name" value="Prot_kinase_dom"/>
</dbReference>
<evidence type="ECO:0000256" key="4">
    <source>
        <dbReference type="ARBA" id="ARBA00022840"/>
    </source>
</evidence>
<sequence length="429" mass="50284">MNEFFKKLIHVFLRDKKVDDDLPKVLERLRLDVPFETELTDRFSQGDIFRREFFEVALDELTAKLNLKEPLDVCNKLIELLTNETNEYASLIGQITHILEPAYSQSPEYTHIQKSLTTMKLEIIDRLDNGEFASIYKVLDKTTLATYVVRSFNVKRWKEKWKDANHTDAEYNIYRDPAKIDSSPHIIRLIKKWVHTIEVEGKVDPITPADSEQPATSPKFEFLLLEYYEVDLDTWMNQNPDRDIQFFKGTIILQVLKGLEFLHDQKIVHRNLKPSNIFLKNVDNKVSVKIGDFSIYREISEEEYREDSRKREMLQNYRAPEMLHESEGDPKPAVDIYSLGLIYVVLLTEWNNYQEIINMINLARRQELDLIIPESERSIVKEMLANNPEKRILAKDAISKLEGSIGLPPPDPNTDLEEIMDYEEDTMDL</sequence>
<keyword evidence="2" id="KW-0547">Nucleotide-binding</keyword>
<comment type="caution">
    <text evidence="6">The sequence shown here is derived from an EMBL/GenBank/DDBJ whole genome shotgun (WGS) entry which is preliminary data.</text>
</comment>
<proteinExistence type="predicted"/>
<dbReference type="Gene3D" id="1.10.510.10">
    <property type="entry name" value="Transferase(Phosphotransferase) domain 1"/>
    <property type="match status" value="1"/>
</dbReference>
<dbReference type="PROSITE" id="PS50011">
    <property type="entry name" value="PROTEIN_KINASE_DOM"/>
    <property type="match status" value="1"/>
</dbReference>
<dbReference type="GO" id="GO:0005634">
    <property type="term" value="C:nucleus"/>
    <property type="evidence" value="ECO:0007669"/>
    <property type="project" value="TreeGrafter"/>
</dbReference>
<evidence type="ECO:0000313" key="7">
    <source>
        <dbReference type="Proteomes" id="UP000198287"/>
    </source>
</evidence>
<keyword evidence="7" id="KW-1185">Reference proteome</keyword>
<keyword evidence="3 6" id="KW-0418">Kinase</keyword>
<dbReference type="OrthoDB" id="1405469at2759"/>
<accession>A0A226DNA5</accession>
<reference evidence="6 7" key="1">
    <citation type="submission" date="2015-12" db="EMBL/GenBank/DDBJ databases">
        <title>The genome of Folsomia candida.</title>
        <authorList>
            <person name="Faddeeva A."/>
            <person name="Derks M.F."/>
            <person name="Anvar Y."/>
            <person name="Smit S."/>
            <person name="Van Straalen N."/>
            <person name="Roelofs D."/>
        </authorList>
    </citation>
    <scope>NUCLEOTIDE SEQUENCE [LARGE SCALE GENOMIC DNA]</scope>
    <source>
        <strain evidence="6 7">VU population</strain>
        <tissue evidence="6">Whole body</tissue>
    </source>
</reference>
<dbReference type="GO" id="GO:0005524">
    <property type="term" value="F:ATP binding"/>
    <property type="evidence" value="ECO:0007669"/>
    <property type="project" value="UniProtKB-KW"/>
</dbReference>
<dbReference type="STRING" id="158441.A0A226DNA5"/>
<keyword evidence="1" id="KW-0808">Transferase</keyword>
<dbReference type="GO" id="GO:0005737">
    <property type="term" value="C:cytoplasm"/>
    <property type="evidence" value="ECO:0007669"/>
    <property type="project" value="TreeGrafter"/>
</dbReference>
<evidence type="ECO:0000256" key="2">
    <source>
        <dbReference type="ARBA" id="ARBA00022741"/>
    </source>
</evidence>
<dbReference type="EMBL" id="LNIX01000015">
    <property type="protein sequence ID" value="OXA46580.1"/>
    <property type="molecule type" value="Genomic_DNA"/>
</dbReference>
<organism evidence="6 7">
    <name type="scientific">Folsomia candida</name>
    <name type="common">Springtail</name>
    <dbReference type="NCBI Taxonomy" id="158441"/>
    <lineage>
        <taxon>Eukaryota</taxon>
        <taxon>Metazoa</taxon>
        <taxon>Ecdysozoa</taxon>
        <taxon>Arthropoda</taxon>
        <taxon>Hexapoda</taxon>
        <taxon>Collembola</taxon>
        <taxon>Entomobryomorpha</taxon>
        <taxon>Isotomoidea</taxon>
        <taxon>Isotomidae</taxon>
        <taxon>Proisotominae</taxon>
        <taxon>Folsomia</taxon>
    </lineage>
</organism>
<dbReference type="Proteomes" id="UP000198287">
    <property type="component" value="Unassembled WGS sequence"/>
</dbReference>
<feature type="domain" description="Protein kinase" evidence="5">
    <location>
        <begin position="121"/>
        <end position="405"/>
    </location>
</feature>
<dbReference type="Gene3D" id="3.30.200.20">
    <property type="entry name" value="Phosphorylase Kinase, domain 1"/>
    <property type="match status" value="1"/>
</dbReference>
<evidence type="ECO:0000256" key="3">
    <source>
        <dbReference type="ARBA" id="ARBA00022777"/>
    </source>
</evidence>
<dbReference type="InterPro" id="IPR050339">
    <property type="entry name" value="CC_SR_Kinase"/>
</dbReference>
<name>A0A226DNA5_FOLCA</name>
<dbReference type="GO" id="GO:0004672">
    <property type="term" value="F:protein kinase activity"/>
    <property type="evidence" value="ECO:0007669"/>
    <property type="project" value="InterPro"/>
</dbReference>
<dbReference type="InterPro" id="IPR011009">
    <property type="entry name" value="Kinase-like_dom_sf"/>
</dbReference>
<evidence type="ECO:0000313" key="6">
    <source>
        <dbReference type="EMBL" id="OXA46580.1"/>
    </source>
</evidence>
<dbReference type="PANTHER" id="PTHR11042">
    <property type="entry name" value="EUKARYOTIC TRANSLATION INITIATION FACTOR 2-ALPHA KINASE EIF2-ALPHA KINASE -RELATED"/>
    <property type="match status" value="1"/>
</dbReference>